<feature type="signal peptide" evidence="12">
    <location>
        <begin position="1"/>
        <end position="29"/>
    </location>
</feature>
<dbReference type="SUPFAM" id="SSF56112">
    <property type="entry name" value="Protein kinase-like (PK-like)"/>
    <property type="match status" value="1"/>
</dbReference>
<keyword evidence="7 9" id="KW-0067">ATP-binding</keyword>
<dbReference type="Pfam" id="PF00069">
    <property type="entry name" value="Pkinase"/>
    <property type="match status" value="1"/>
</dbReference>
<keyword evidence="1" id="KW-0723">Serine/threonine-protein kinase</keyword>
<dbReference type="CDD" id="cd23509">
    <property type="entry name" value="Gnk2-like"/>
    <property type="match status" value="2"/>
</dbReference>
<dbReference type="InterPro" id="IPR017441">
    <property type="entry name" value="Protein_kinase_ATP_BS"/>
</dbReference>
<dbReference type="Gene3D" id="3.30.430.20">
    <property type="entry name" value="Gnk2 domain, C-X8-C-X2-C motif"/>
    <property type="match status" value="2"/>
</dbReference>
<dbReference type="Proteomes" id="UP000737018">
    <property type="component" value="Unassembled WGS sequence"/>
</dbReference>
<evidence type="ECO:0000256" key="1">
    <source>
        <dbReference type="ARBA" id="ARBA00022527"/>
    </source>
</evidence>
<dbReference type="InterPro" id="IPR038408">
    <property type="entry name" value="GNK2_sf"/>
</dbReference>
<dbReference type="FunFam" id="3.30.430.20:FF:000017">
    <property type="entry name" value="Cysteine-rich receptor-like protein kinase 2"/>
    <property type="match status" value="1"/>
</dbReference>
<keyword evidence="4" id="KW-0677">Repeat</keyword>
<accession>A0A8J4QWD8</accession>
<feature type="binding site" evidence="9">
    <location>
        <position position="371"/>
    </location>
    <ligand>
        <name>ATP</name>
        <dbReference type="ChEBI" id="CHEBI:30616"/>
    </ligand>
</feature>
<evidence type="ECO:0000256" key="3">
    <source>
        <dbReference type="ARBA" id="ARBA00022729"/>
    </source>
</evidence>
<organism evidence="15 16">
    <name type="scientific">Castanea mollissima</name>
    <name type="common">Chinese chestnut</name>
    <dbReference type="NCBI Taxonomy" id="60419"/>
    <lineage>
        <taxon>Eukaryota</taxon>
        <taxon>Viridiplantae</taxon>
        <taxon>Streptophyta</taxon>
        <taxon>Embryophyta</taxon>
        <taxon>Tracheophyta</taxon>
        <taxon>Spermatophyta</taxon>
        <taxon>Magnoliopsida</taxon>
        <taxon>eudicotyledons</taxon>
        <taxon>Gunneridae</taxon>
        <taxon>Pentapetalae</taxon>
        <taxon>rosids</taxon>
        <taxon>fabids</taxon>
        <taxon>Fagales</taxon>
        <taxon>Fagaceae</taxon>
        <taxon>Castanea</taxon>
    </lineage>
</organism>
<keyword evidence="8" id="KW-0675">Receptor</keyword>
<feature type="domain" description="Gnk2-homologous" evidence="14">
    <location>
        <begin position="145"/>
        <end position="259"/>
    </location>
</feature>
<evidence type="ECO:0008006" key="17">
    <source>
        <dbReference type="Google" id="ProtNLM"/>
    </source>
</evidence>
<dbReference type="OrthoDB" id="4062651at2759"/>
<dbReference type="PANTHER" id="PTHR47973">
    <property type="entry name" value="CYSTEINE-RICH RECEPTOR-LIKE PROTEIN KINASE 3"/>
    <property type="match status" value="1"/>
</dbReference>
<dbReference type="AlphaFoldDB" id="A0A8J4QWD8"/>
<feature type="transmembrane region" description="Helical" evidence="11">
    <location>
        <begin position="282"/>
        <end position="304"/>
    </location>
</feature>
<dbReference type="Pfam" id="PF01657">
    <property type="entry name" value="Stress-antifung"/>
    <property type="match status" value="2"/>
</dbReference>
<evidence type="ECO:0000256" key="4">
    <source>
        <dbReference type="ARBA" id="ARBA00022737"/>
    </source>
</evidence>
<evidence type="ECO:0000256" key="6">
    <source>
        <dbReference type="ARBA" id="ARBA00022777"/>
    </source>
</evidence>
<dbReference type="InterPro" id="IPR000719">
    <property type="entry name" value="Prot_kinase_dom"/>
</dbReference>
<protein>
    <recommendedName>
        <fullName evidence="17">Cysteine-rich receptor-like protein kinase 2</fullName>
    </recommendedName>
</protein>
<dbReference type="GO" id="GO:0005524">
    <property type="term" value="F:ATP binding"/>
    <property type="evidence" value="ECO:0007669"/>
    <property type="project" value="UniProtKB-UniRule"/>
</dbReference>
<feature type="domain" description="Protein kinase" evidence="13">
    <location>
        <begin position="342"/>
        <end position="592"/>
    </location>
</feature>
<feature type="region of interest" description="Disordered" evidence="10">
    <location>
        <begin position="552"/>
        <end position="592"/>
    </location>
</feature>
<keyword evidence="16" id="KW-1185">Reference proteome</keyword>
<evidence type="ECO:0000256" key="5">
    <source>
        <dbReference type="ARBA" id="ARBA00022741"/>
    </source>
</evidence>
<evidence type="ECO:0000256" key="10">
    <source>
        <dbReference type="SAM" id="MobiDB-lite"/>
    </source>
</evidence>
<dbReference type="PROSITE" id="PS00107">
    <property type="entry name" value="PROTEIN_KINASE_ATP"/>
    <property type="match status" value="1"/>
</dbReference>
<dbReference type="InterPro" id="IPR052059">
    <property type="entry name" value="CR_Ser/Thr_kinase"/>
</dbReference>
<proteinExistence type="predicted"/>
<evidence type="ECO:0000259" key="13">
    <source>
        <dbReference type="PROSITE" id="PS50011"/>
    </source>
</evidence>
<evidence type="ECO:0000256" key="12">
    <source>
        <dbReference type="SAM" id="SignalP"/>
    </source>
</evidence>
<evidence type="ECO:0000313" key="16">
    <source>
        <dbReference type="Proteomes" id="UP000737018"/>
    </source>
</evidence>
<dbReference type="InterPro" id="IPR001245">
    <property type="entry name" value="Ser-Thr/Tyr_kinase_cat_dom"/>
</dbReference>
<keyword evidence="11" id="KW-0812">Transmembrane</keyword>
<keyword evidence="11" id="KW-1133">Transmembrane helix</keyword>
<reference evidence="15" key="1">
    <citation type="submission" date="2020-03" db="EMBL/GenBank/DDBJ databases">
        <title>Castanea mollissima Vanexum genome sequencing.</title>
        <authorList>
            <person name="Staton M."/>
        </authorList>
    </citation>
    <scope>NUCLEOTIDE SEQUENCE</scope>
    <source>
        <tissue evidence="15">Leaf</tissue>
    </source>
</reference>
<dbReference type="Pfam" id="PF07714">
    <property type="entry name" value="PK_Tyr_Ser-Thr"/>
    <property type="match status" value="1"/>
</dbReference>
<evidence type="ECO:0000256" key="2">
    <source>
        <dbReference type="ARBA" id="ARBA00022679"/>
    </source>
</evidence>
<feature type="domain" description="Gnk2-homologous" evidence="14">
    <location>
        <begin position="33"/>
        <end position="139"/>
    </location>
</feature>
<evidence type="ECO:0000256" key="8">
    <source>
        <dbReference type="ARBA" id="ARBA00023170"/>
    </source>
</evidence>
<evidence type="ECO:0000256" key="9">
    <source>
        <dbReference type="PROSITE-ProRule" id="PRU10141"/>
    </source>
</evidence>
<keyword evidence="6" id="KW-0418">Kinase</keyword>
<dbReference type="FunFam" id="3.30.430.20:FF:000014">
    <property type="entry name" value="Cysteine-rich receptor-like protein kinase 2"/>
    <property type="match status" value="1"/>
</dbReference>
<keyword evidence="5 9" id="KW-0547">Nucleotide-binding</keyword>
<keyword evidence="2" id="KW-0808">Transferase</keyword>
<dbReference type="EMBL" id="JRKL02004174">
    <property type="protein sequence ID" value="KAF3953213.1"/>
    <property type="molecule type" value="Genomic_DNA"/>
</dbReference>
<keyword evidence="3 12" id="KW-0732">Signal</keyword>
<feature type="compositionally biased region" description="Low complexity" evidence="10">
    <location>
        <begin position="571"/>
        <end position="592"/>
    </location>
</feature>
<gene>
    <name evidence="15" type="ORF">CMV_021322</name>
</gene>
<dbReference type="PROSITE" id="PS50011">
    <property type="entry name" value="PROTEIN_KINASE_DOM"/>
    <property type="match status" value="1"/>
</dbReference>
<dbReference type="PROSITE" id="PS51473">
    <property type="entry name" value="GNK2"/>
    <property type="match status" value="2"/>
</dbReference>
<dbReference type="GO" id="GO:0004674">
    <property type="term" value="F:protein serine/threonine kinase activity"/>
    <property type="evidence" value="ECO:0007669"/>
    <property type="project" value="UniProtKB-KW"/>
</dbReference>
<evidence type="ECO:0000256" key="11">
    <source>
        <dbReference type="SAM" id="Phobius"/>
    </source>
</evidence>
<dbReference type="Gene3D" id="1.10.510.10">
    <property type="entry name" value="Transferase(Phosphotransferase) domain 1"/>
    <property type="match status" value="2"/>
</dbReference>
<keyword evidence="11" id="KW-0472">Membrane</keyword>
<dbReference type="InterPro" id="IPR011009">
    <property type="entry name" value="Kinase-like_dom_sf"/>
</dbReference>
<feature type="chain" id="PRO_5035258195" description="Cysteine-rich receptor-like protein kinase 2" evidence="12">
    <location>
        <begin position="30"/>
        <end position="592"/>
    </location>
</feature>
<evidence type="ECO:0000256" key="7">
    <source>
        <dbReference type="ARBA" id="ARBA00022840"/>
    </source>
</evidence>
<evidence type="ECO:0000259" key="14">
    <source>
        <dbReference type="PROSITE" id="PS51473"/>
    </source>
</evidence>
<dbReference type="InterPro" id="IPR002902">
    <property type="entry name" value="GNK2"/>
</dbReference>
<sequence>MNPRGKMFHIVLQTTIVLVLLCLLKESSADPQINLLNKACSPYTAADLLDLNTNLNATFLDLKKQLINNNKSKHFATSQQARGSDPVYAMFQCRKYLSMDDCIACFNAATFDIRRYCNASNGARVTYDGCFLRYESNAFYDQSTMPGHFGFCGNRTAPQSNAFVETVKRVLAELQVAVPRIDGFFAAIKKKVGGGGGGGSDSGNNMTVYGVAQCVESASKGACQECLKVAYGNIKSCVPETDGRAVDAGCFLRYSDTPFFADNQTTNITPFLRNGDSNKKKFIIGGGVGGACLLLIIVFFVYWYKLSRKRKEVIRDGILGASELRGPVNYKYNVLKSATKNFSEENKLGEGGFGEVYKGILKNGRVVAVKKLVIGQSRRAKADFESEVKLITALTNTYLVKERAFSTGNNPKIADFGLARLLPEDQSHLSTNFAGTLGYTAPEYAIQGQLSEKVDAYSFGVVALEIVSGQKITNVNVDADSEYLLERAWRLYENDMHLELVDENLAPEEYKAEDVKKIIEIGLMCTQASASLRPTMSEVVVLLKSKGPLEHRPQNRPAFVDSDRRVVHGDTSTSTGSSNSNATASNSQLSGR</sequence>
<name>A0A8J4QWD8_9ROSI</name>
<comment type="caution">
    <text evidence="15">The sequence shown here is derived from an EMBL/GenBank/DDBJ whole genome shotgun (WGS) entry which is preliminary data.</text>
</comment>
<evidence type="ECO:0000313" key="15">
    <source>
        <dbReference type="EMBL" id="KAF3953213.1"/>
    </source>
</evidence>